<dbReference type="Pfam" id="PF11700">
    <property type="entry name" value="ATG22"/>
    <property type="match status" value="1"/>
</dbReference>
<evidence type="ECO:0000313" key="11">
    <source>
        <dbReference type="Proteomes" id="UP001153678"/>
    </source>
</evidence>
<keyword evidence="4 9" id="KW-0926">Vacuole</keyword>
<comment type="caution">
    <text evidence="10">The sequence shown here is derived from an EMBL/GenBank/DDBJ whole genome shotgun (WGS) entry which is preliminary data.</text>
</comment>
<comment type="subcellular location">
    <subcellularLocation>
        <location evidence="1">Endomembrane system</location>
        <topology evidence="1">Multi-pass membrane protein</topology>
    </subcellularLocation>
    <subcellularLocation>
        <location evidence="9">Vacuole membrane</location>
        <topology evidence="9">Multi-pass membrane protein</topology>
    </subcellularLocation>
</comment>
<evidence type="ECO:0000256" key="6">
    <source>
        <dbReference type="ARBA" id="ARBA00022970"/>
    </source>
</evidence>
<dbReference type="Gene3D" id="1.20.1250.20">
    <property type="entry name" value="MFS general substrate transporter like domains"/>
    <property type="match status" value="1"/>
</dbReference>
<feature type="transmembrane region" description="Helical" evidence="9">
    <location>
        <begin position="221"/>
        <end position="240"/>
    </location>
</feature>
<dbReference type="InterPro" id="IPR024671">
    <property type="entry name" value="Atg22-like"/>
</dbReference>
<evidence type="ECO:0000256" key="2">
    <source>
        <dbReference type="ARBA" id="ARBA00006978"/>
    </source>
</evidence>
<feature type="transmembrane region" description="Helical" evidence="9">
    <location>
        <begin position="440"/>
        <end position="463"/>
    </location>
</feature>
<feature type="transmembrane region" description="Helical" evidence="9">
    <location>
        <begin position="155"/>
        <end position="175"/>
    </location>
</feature>
<organism evidence="10 11">
    <name type="scientific">Funneliformis geosporum</name>
    <dbReference type="NCBI Taxonomy" id="1117311"/>
    <lineage>
        <taxon>Eukaryota</taxon>
        <taxon>Fungi</taxon>
        <taxon>Fungi incertae sedis</taxon>
        <taxon>Mucoromycota</taxon>
        <taxon>Glomeromycotina</taxon>
        <taxon>Glomeromycetes</taxon>
        <taxon>Glomerales</taxon>
        <taxon>Glomeraceae</taxon>
        <taxon>Funneliformis</taxon>
    </lineage>
</organism>
<dbReference type="EMBL" id="CAMKVN010000311">
    <property type="protein sequence ID" value="CAI2166510.1"/>
    <property type="molecule type" value="Genomic_DNA"/>
</dbReference>
<dbReference type="InterPro" id="IPR044738">
    <property type="entry name" value="Atg22"/>
</dbReference>
<sequence>MERKNILQDEKNIVAYNETFVDDEEQPVTEKELKGWYLHNFACGAYDIAIAGFFAPVLLERLASISGYELDHVTPCNTKVQNHKCVINIAGFYIDTASFSFYVVSLSVLLQSILFISCSSLADHGANRKKFLLFFSTVGAFATICYALVIKPEWYWFASIITIVSNCCFGAAYVFHLAHIPIFSRIHSEVLLLKKSKAPREKLLEVEEKISTKLSVNTTSIGFVAGLLVVIGGLGIVLAFNSSDYSLQIAMSFGGGWWLFWLIFPLLWLKEHPEPPLPSTENKFLYPYKRFFKTIRTSSKLRQSMKFLISWFLLSDGINTIGPLAALFGSKTLILTEIQLLILAIVVPLCAAFGIYFFYLIEKLFKFTTKTMIVIISFLLTLLPAYTLLGFVLPFGMRNRWEIWLFAVYFGLCLGSVQAYSQSLFSRLIPKGHESEFFSIYLITAKGSSSLGPMLSGIIINATHEVRNGFWVLLVLLFLSSIVTLTVAVDKGIKESEDYVQNEIEEQN</sequence>
<feature type="transmembrane region" description="Helical" evidence="9">
    <location>
        <begin position="131"/>
        <end position="149"/>
    </location>
</feature>
<dbReference type="GO" id="GO:0032974">
    <property type="term" value="P:amino acid transmembrane export from vacuole"/>
    <property type="evidence" value="ECO:0007669"/>
    <property type="project" value="InterPro"/>
</dbReference>
<dbReference type="CDD" id="cd17483">
    <property type="entry name" value="MFS_Atg22_like"/>
    <property type="match status" value="1"/>
</dbReference>
<feature type="transmembrane region" description="Helical" evidence="9">
    <location>
        <begin position="403"/>
        <end position="420"/>
    </location>
</feature>
<feature type="transmembrane region" description="Helical" evidence="9">
    <location>
        <begin position="36"/>
        <end position="59"/>
    </location>
</feature>
<dbReference type="GO" id="GO:0005774">
    <property type="term" value="C:vacuolar membrane"/>
    <property type="evidence" value="ECO:0007669"/>
    <property type="project" value="UniProtKB-SubCell"/>
</dbReference>
<dbReference type="SUPFAM" id="SSF103473">
    <property type="entry name" value="MFS general substrate transporter"/>
    <property type="match status" value="1"/>
</dbReference>
<keyword evidence="3 9" id="KW-0813">Transport</keyword>
<feature type="transmembrane region" description="Helical" evidence="9">
    <location>
        <begin position="469"/>
        <end position="489"/>
    </location>
</feature>
<keyword evidence="7 9" id="KW-1133">Transmembrane helix</keyword>
<evidence type="ECO:0000256" key="3">
    <source>
        <dbReference type="ARBA" id="ARBA00022448"/>
    </source>
</evidence>
<keyword evidence="11" id="KW-1185">Reference proteome</keyword>
<dbReference type="GO" id="GO:0012505">
    <property type="term" value="C:endomembrane system"/>
    <property type="evidence" value="ECO:0007669"/>
    <property type="project" value="UniProtKB-SubCell"/>
</dbReference>
<reference evidence="10" key="1">
    <citation type="submission" date="2022-08" db="EMBL/GenBank/DDBJ databases">
        <authorList>
            <person name="Kallberg Y."/>
            <person name="Tangrot J."/>
            <person name="Rosling A."/>
        </authorList>
    </citation>
    <scope>NUCLEOTIDE SEQUENCE</scope>
    <source>
        <strain evidence="10">Wild A</strain>
    </source>
</reference>
<evidence type="ECO:0000256" key="9">
    <source>
        <dbReference type="RuleBase" id="RU363073"/>
    </source>
</evidence>
<comment type="function">
    <text evidence="9">Vacuolar effluxer which mediate the efflux of amino acids resulting from autophagic degradation. The release of autophagic amino acids allows the maintenance of protein synthesis and viability during nitrogen starvation.</text>
</comment>
<protein>
    <recommendedName>
        <fullName evidence="9">Autophagy-related protein</fullName>
    </recommendedName>
</protein>
<dbReference type="AlphaFoldDB" id="A0A9W4SEW1"/>
<evidence type="ECO:0000256" key="1">
    <source>
        <dbReference type="ARBA" id="ARBA00004127"/>
    </source>
</evidence>
<dbReference type="InterPro" id="IPR050495">
    <property type="entry name" value="ATG22/LtaA_families"/>
</dbReference>
<evidence type="ECO:0000256" key="7">
    <source>
        <dbReference type="ARBA" id="ARBA00022989"/>
    </source>
</evidence>
<dbReference type="GO" id="GO:0006914">
    <property type="term" value="P:autophagy"/>
    <property type="evidence" value="ECO:0007669"/>
    <property type="project" value="UniProtKB-KW"/>
</dbReference>
<evidence type="ECO:0000256" key="8">
    <source>
        <dbReference type="ARBA" id="ARBA00023136"/>
    </source>
</evidence>
<evidence type="ECO:0000256" key="4">
    <source>
        <dbReference type="ARBA" id="ARBA00022554"/>
    </source>
</evidence>
<feature type="transmembrane region" description="Helical" evidence="9">
    <location>
        <begin position="99"/>
        <end position="119"/>
    </location>
</feature>
<keyword evidence="9" id="KW-0072">Autophagy</keyword>
<accession>A0A9W4SEW1</accession>
<feature type="transmembrane region" description="Helical" evidence="9">
    <location>
        <begin position="340"/>
        <end position="361"/>
    </location>
</feature>
<feature type="transmembrane region" description="Helical" evidence="9">
    <location>
        <begin position="373"/>
        <end position="397"/>
    </location>
</feature>
<keyword evidence="6 9" id="KW-0029">Amino-acid transport</keyword>
<evidence type="ECO:0000313" key="10">
    <source>
        <dbReference type="EMBL" id="CAI2166510.1"/>
    </source>
</evidence>
<evidence type="ECO:0000256" key="5">
    <source>
        <dbReference type="ARBA" id="ARBA00022692"/>
    </source>
</evidence>
<dbReference type="PANTHER" id="PTHR23519">
    <property type="entry name" value="AUTOPHAGY-RELATED PROTEIN 22"/>
    <property type="match status" value="1"/>
</dbReference>
<dbReference type="InterPro" id="IPR036259">
    <property type="entry name" value="MFS_trans_sf"/>
</dbReference>
<dbReference type="PANTHER" id="PTHR23519:SF1">
    <property type="entry name" value="AUTOPHAGY-RELATED PROTEIN 22"/>
    <property type="match status" value="1"/>
</dbReference>
<dbReference type="OrthoDB" id="192733at2759"/>
<keyword evidence="8 9" id="KW-0472">Membrane</keyword>
<feature type="transmembrane region" description="Helical" evidence="9">
    <location>
        <begin position="307"/>
        <end position="328"/>
    </location>
</feature>
<comment type="similarity">
    <text evidence="2 9">Belongs to the ATG22 family.</text>
</comment>
<gene>
    <name evidence="10" type="ORF">FWILDA_LOCUS2611</name>
</gene>
<proteinExistence type="inferred from homology"/>
<feature type="transmembrane region" description="Helical" evidence="9">
    <location>
        <begin position="246"/>
        <end position="269"/>
    </location>
</feature>
<keyword evidence="5 9" id="KW-0812">Transmembrane</keyword>
<dbReference type="Proteomes" id="UP001153678">
    <property type="component" value="Unassembled WGS sequence"/>
</dbReference>
<name>A0A9W4SEW1_9GLOM</name>